<protein>
    <submittedName>
        <fullName evidence="2">Uncharacterized protein</fullName>
    </submittedName>
</protein>
<dbReference type="AlphaFoldDB" id="A0A0A9GPX6"/>
<feature type="region of interest" description="Disordered" evidence="1">
    <location>
        <begin position="1"/>
        <end position="30"/>
    </location>
</feature>
<evidence type="ECO:0000256" key="1">
    <source>
        <dbReference type="SAM" id="MobiDB-lite"/>
    </source>
</evidence>
<accession>A0A0A9GPX6</accession>
<dbReference type="EMBL" id="GBRH01172422">
    <property type="protein sequence ID" value="JAE25474.1"/>
    <property type="molecule type" value="Transcribed_RNA"/>
</dbReference>
<name>A0A0A9GPX6_ARUDO</name>
<sequence>MSPCANAIAQSVRTVPSSSAATHAREPTPS</sequence>
<feature type="compositionally biased region" description="Polar residues" evidence="1">
    <location>
        <begin position="8"/>
        <end position="21"/>
    </location>
</feature>
<proteinExistence type="predicted"/>
<reference evidence="2" key="1">
    <citation type="submission" date="2014-09" db="EMBL/GenBank/DDBJ databases">
        <authorList>
            <person name="Magalhaes I.L.F."/>
            <person name="Oliveira U."/>
            <person name="Santos F.R."/>
            <person name="Vidigal T.H.D.A."/>
            <person name="Brescovit A.D."/>
            <person name="Santos A.J."/>
        </authorList>
    </citation>
    <scope>NUCLEOTIDE SEQUENCE</scope>
    <source>
        <tissue evidence="2">Shoot tissue taken approximately 20 cm above the soil surface</tissue>
    </source>
</reference>
<reference evidence="2" key="2">
    <citation type="journal article" date="2015" name="Data Brief">
        <title>Shoot transcriptome of the giant reed, Arundo donax.</title>
        <authorList>
            <person name="Barrero R.A."/>
            <person name="Guerrero F.D."/>
            <person name="Moolhuijzen P."/>
            <person name="Goolsby J.A."/>
            <person name="Tidwell J."/>
            <person name="Bellgard S.E."/>
            <person name="Bellgard M.I."/>
        </authorList>
    </citation>
    <scope>NUCLEOTIDE SEQUENCE</scope>
    <source>
        <tissue evidence="2">Shoot tissue taken approximately 20 cm above the soil surface</tissue>
    </source>
</reference>
<evidence type="ECO:0000313" key="2">
    <source>
        <dbReference type="EMBL" id="JAE25474.1"/>
    </source>
</evidence>
<organism evidence="2">
    <name type="scientific">Arundo donax</name>
    <name type="common">Giant reed</name>
    <name type="synonym">Donax arundinaceus</name>
    <dbReference type="NCBI Taxonomy" id="35708"/>
    <lineage>
        <taxon>Eukaryota</taxon>
        <taxon>Viridiplantae</taxon>
        <taxon>Streptophyta</taxon>
        <taxon>Embryophyta</taxon>
        <taxon>Tracheophyta</taxon>
        <taxon>Spermatophyta</taxon>
        <taxon>Magnoliopsida</taxon>
        <taxon>Liliopsida</taxon>
        <taxon>Poales</taxon>
        <taxon>Poaceae</taxon>
        <taxon>PACMAD clade</taxon>
        <taxon>Arundinoideae</taxon>
        <taxon>Arundineae</taxon>
        <taxon>Arundo</taxon>
    </lineage>
</organism>